<gene>
    <name evidence="2" type="ORF">JAO75_24545</name>
</gene>
<name>A0ABS0Y8C4_9HYPH</name>
<organism evidence="2 3">
    <name type="scientific">Microvirga splendida</name>
    <dbReference type="NCBI Taxonomy" id="2795727"/>
    <lineage>
        <taxon>Bacteria</taxon>
        <taxon>Pseudomonadati</taxon>
        <taxon>Pseudomonadota</taxon>
        <taxon>Alphaproteobacteria</taxon>
        <taxon>Hyphomicrobiales</taxon>
        <taxon>Methylobacteriaceae</taxon>
        <taxon>Microvirga</taxon>
    </lineage>
</organism>
<sequence length="862" mass="96752">MSSIPSTSSIVISYINGICGAGKTYAIAAWADRLAKVGHKIILIQPTTQLIHETIQATFPAMKVDMELVTAITSQTHPCKVIQTITNHLETTDPEKGEILIITHSAFFALPSHLFYGKKWMLAVDEIPPVERSFGLNIPDTHELLTRHLEVTDRTHPEYWRIGAKDVSAIRKIAANKRGDEVYEKFRGFADSVVSPHWSVYVNAQNYERLIAETDVNGVARQLVGHAFMAPTVFEPFKAVYIAGACFEESLLFILWSNLTNPKVPVEFKDVSSSFKLYRRSHDNGDLLDIHYGVDQPWSKSVRDKVVERVDGTTGSVLDAIREKAKEMVGSKLIAEFKNADIKKPFFENCERLPNVTHGLNVYQHIDHAFLMSALNPPPAHFAFLKRYADVEPEVVQTAMFRQAMYQAANRTSIRDPRNLNPKMWFVPDSQTAYWLQSMYPGSRVHDLGLFDGPISKNNGKAGRPKVHSNSTARKQAQRARERHTKDTILERLIRLDVVNGLETRNNNLNRTKGDEIIACMMEPKNIGLTSLDRTTFQGTFFADKFSKEGLPFEGSFDDLVALYRDFSEQEFENKEGLSAYSPSMYVANNGAETSRGYDNIAYVRNIILDFDGGDLTPEDFSALFPGWRMVFHSSWSHTEAKPKWRVIVPTEHLIDIENYKLVAAYIMERLSMAGWWTEKELNQKPSRRDPAKFSGVHGFDVTKLNPACVLFVPAKRPDSFFMEVPGTALDLYGLVRDIPVPPLAAAVAPTVVAKPTVPVVNDNAAPPLKAIQAKLSEEALNGAAAKQAERVKKALDEWAAVAMLPGMGNTEFNRLAWRLKAAALSDHEIEQTLCQEASKARHPSERRAEIKNILRCLRKAA</sequence>
<dbReference type="InterPro" id="IPR027417">
    <property type="entry name" value="P-loop_NTPase"/>
</dbReference>
<evidence type="ECO:0008006" key="4">
    <source>
        <dbReference type="Google" id="ProtNLM"/>
    </source>
</evidence>
<feature type="region of interest" description="Disordered" evidence="1">
    <location>
        <begin position="457"/>
        <end position="484"/>
    </location>
</feature>
<accession>A0ABS0Y8C4</accession>
<dbReference type="EMBL" id="JAELXT010000060">
    <property type="protein sequence ID" value="MBJ6128561.1"/>
    <property type="molecule type" value="Genomic_DNA"/>
</dbReference>
<comment type="caution">
    <text evidence="2">The sequence shown here is derived from an EMBL/GenBank/DDBJ whole genome shotgun (WGS) entry which is preliminary data.</text>
</comment>
<evidence type="ECO:0000256" key="1">
    <source>
        <dbReference type="SAM" id="MobiDB-lite"/>
    </source>
</evidence>
<dbReference type="RefSeq" id="WP_199051831.1">
    <property type="nucleotide sequence ID" value="NZ_JAELXT010000060.1"/>
</dbReference>
<evidence type="ECO:0000313" key="3">
    <source>
        <dbReference type="Proteomes" id="UP000620670"/>
    </source>
</evidence>
<reference evidence="3" key="1">
    <citation type="submission" date="2020-12" db="EMBL/GenBank/DDBJ databases">
        <title>Hymenobacter sp.</title>
        <authorList>
            <person name="Kim M.K."/>
        </authorList>
    </citation>
    <scope>NUCLEOTIDE SEQUENCE [LARGE SCALE GENOMIC DNA]</scope>
    <source>
        <strain evidence="3">BT325</strain>
    </source>
</reference>
<protein>
    <recommendedName>
        <fullName evidence="4">Helicase/UvrB N-terminal domain-containing protein</fullName>
    </recommendedName>
</protein>
<proteinExistence type="predicted"/>
<keyword evidence="3" id="KW-1185">Reference proteome</keyword>
<evidence type="ECO:0000313" key="2">
    <source>
        <dbReference type="EMBL" id="MBJ6128561.1"/>
    </source>
</evidence>
<dbReference type="Proteomes" id="UP000620670">
    <property type="component" value="Unassembled WGS sequence"/>
</dbReference>
<dbReference type="SUPFAM" id="SSF52540">
    <property type="entry name" value="P-loop containing nucleoside triphosphate hydrolases"/>
    <property type="match status" value="1"/>
</dbReference>